<feature type="transmembrane region" description="Helical" evidence="1">
    <location>
        <begin position="126"/>
        <end position="145"/>
    </location>
</feature>
<organism evidence="3 4">
    <name type="scientific">Tribonema minus</name>
    <dbReference type="NCBI Taxonomy" id="303371"/>
    <lineage>
        <taxon>Eukaryota</taxon>
        <taxon>Sar</taxon>
        <taxon>Stramenopiles</taxon>
        <taxon>Ochrophyta</taxon>
        <taxon>PX clade</taxon>
        <taxon>Xanthophyceae</taxon>
        <taxon>Tribonematales</taxon>
        <taxon>Tribonemataceae</taxon>
        <taxon>Tribonema</taxon>
    </lineage>
</organism>
<evidence type="ECO:0000256" key="1">
    <source>
        <dbReference type="SAM" id="Phobius"/>
    </source>
</evidence>
<feature type="transmembrane region" description="Helical" evidence="1">
    <location>
        <begin position="87"/>
        <end position="106"/>
    </location>
</feature>
<feature type="transmembrane region" description="Helical" evidence="1">
    <location>
        <begin position="178"/>
        <end position="199"/>
    </location>
</feature>
<evidence type="ECO:0000313" key="2">
    <source>
        <dbReference type="EMBL" id="KAG5181885.1"/>
    </source>
</evidence>
<proteinExistence type="predicted"/>
<gene>
    <name evidence="3" type="ORF">JKP88DRAFT_204036</name>
    <name evidence="2" type="ORF">JKP88DRAFT_208700</name>
</gene>
<accession>A0A835ZF77</accession>
<keyword evidence="1" id="KW-0472">Membrane</keyword>
<dbReference type="OrthoDB" id="434363at2759"/>
<dbReference type="Proteomes" id="UP000664859">
    <property type="component" value="Unassembled WGS sequence"/>
</dbReference>
<feature type="transmembrane region" description="Helical" evidence="1">
    <location>
        <begin position="152"/>
        <end position="172"/>
    </location>
</feature>
<sequence>MELRSDGSGSSYEETPFTAALRLSGGGIGRGKSVAPPPPSAPARSSFGFASAWGVLSVLSILAGALRRLVPIALQPFKAGDLSYGHWALYMSFVALMAYVEGHKAFQKKFSPMVVQRALTLDQARTSFGPLRIILAGPYCMGLFYATRKRKIVSWTLYISVIALVTVVRQLPYPWRSIIDAGVVAGLSWGASAILYFWVRSWFGRAPGVDAQMPESKEEAPAKQPLRA</sequence>
<evidence type="ECO:0000313" key="3">
    <source>
        <dbReference type="EMBL" id="KAG5192600.1"/>
    </source>
</evidence>
<keyword evidence="1" id="KW-1133">Transmembrane helix</keyword>
<keyword evidence="1" id="KW-0812">Transmembrane</keyword>
<feature type="transmembrane region" description="Helical" evidence="1">
    <location>
        <begin position="47"/>
        <end position="66"/>
    </location>
</feature>
<dbReference type="EMBL" id="JAFCMP010000288">
    <property type="protein sequence ID" value="KAG5181885.1"/>
    <property type="molecule type" value="Genomic_DNA"/>
</dbReference>
<dbReference type="AlphaFoldDB" id="A0A835ZF77"/>
<dbReference type="EMBL" id="JAFCMP010000003">
    <property type="protein sequence ID" value="KAG5192600.1"/>
    <property type="molecule type" value="Genomic_DNA"/>
</dbReference>
<comment type="caution">
    <text evidence="3">The sequence shown here is derived from an EMBL/GenBank/DDBJ whole genome shotgun (WGS) entry which is preliminary data.</text>
</comment>
<keyword evidence="4" id="KW-1185">Reference proteome</keyword>
<name>A0A835ZF77_9STRA</name>
<protein>
    <submittedName>
        <fullName evidence="3">Uncharacterized protein</fullName>
    </submittedName>
</protein>
<evidence type="ECO:0000313" key="4">
    <source>
        <dbReference type="Proteomes" id="UP000664859"/>
    </source>
</evidence>
<reference evidence="3" key="1">
    <citation type="submission" date="2021-02" db="EMBL/GenBank/DDBJ databases">
        <title>First Annotated Genome of the Yellow-green Alga Tribonema minus.</title>
        <authorList>
            <person name="Mahan K.M."/>
        </authorList>
    </citation>
    <scope>NUCLEOTIDE SEQUENCE</scope>
    <source>
        <strain evidence="3">UTEX B ZZ1240</strain>
    </source>
</reference>